<dbReference type="Proteomes" id="UP000003257">
    <property type="component" value="Unassembled WGS sequence"/>
</dbReference>
<dbReference type="EMBL" id="ABID01000001">
    <property type="protein sequence ID" value="EDQ06532.1"/>
    <property type="molecule type" value="Genomic_DNA"/>
</dbReference>
<comment type="caution">
    <text evidence="2">The sequence shown here is derived from an EMBL/GenBank/DDBJ whole genome shotgun (WGS) entry which is preliminary data.</text>
</comment>
<evidence type="ECO:0000313" key="3">
    <source>
        <dbReference type="Proteomes" id="UP000003257"/>
    </source>
</evidence>
<reference evidence="2 3" key="1">
    <citation type="submission" date="2007-11" db="EMBL/GenBank/DDBJ databases">
        <authorList>
            <person name="Wagner-Dobler I."/>
            <person name="Ferriera S."/>
            <person name="Johnson J."/>
            <person name="Kravitz S."/>
            <person name="Beeson K."/>
            <person name="Sutton G."/>
            <person name="Rogers Y.-H."/>
            <person name="Friedman R."/>
            <person name="Frazier M."/>
            <person name="Venter J.C."/>
        </authorList>
    </citation>
    <scope>NUCLEOTIDE SEQUENCE [LARGE SCALE GENOMIC DNA]</scope>
    <source>
        <strain evidence="2 3">HEL-45</strain>
    </source>
</reference>
<organism evidence="2 3">
    <name type="scientific">Sulfitobacter indolifex HEL-45</name>
    <dbReference type="NCBI Taxonomy" id="391624"/>
    <lineage>
        <taxon>Bacteria</taxon>
        <taxon>Pseudomonadati</taxon>
        <taxon>Pseudomonadota</taxon>
        <taxon>Alphaproteobacteria</taxon>
        <taxon>Rhodobacterales</taxon>
        <taxon>Roseobacteraceae</taxon>
        <taxon>Sulfitobacter</taxon>
    </lineage>
</organism>
<evidence type="ECO:0000256" key="1">
    <source>
        <dbReference type="SAM" id="SignalP"/>
    </source>
</evidence>
<feature type="signal peptide" evidence="1">
    <location>
        <begin position="1"/>
        <end position="23"/>
    </location>
</feature>
<protein>
    <recommendedName>
        <fullName evidence="4">Lipoprotein</fullName>
    </recommendedName>
</protein>
<dbReference type="PROSITE" id="PS51257">
    <property type="entry name" value="PROKAR_LIPOPROTEIN"/>
    <property type="match status" value="1"/>
</dbReference>
<accession>A0ABM9XAG6</accession>
<evidence type="ECO:0000313" key="2">
    <source>
        <dbReference type="EMBL" id="EDQ06532.1"/>
    </source>
</evidence>
<gene>
    <name evidence="2" type="ORF">OIHEL45_06940</name>
</gene>
<name>A0ABM9XAG6_9RHOB</name>
<sequence>MKFHLALVAALSFLLAGCGGTMQGVVRGEGTPVQIHYEQGIDRDTYRTNIDGESFAGQAVNAGATTGVGTVFGGGNTATVISSTTSGNFVAVLLGNRGSTMRCQMNYADSSGLTSLGGVGVCHHSDGRVIDITW</sequence>
<keyword evidence="3" id="KW-1185">Reference proteome</keyword>
<feature type="chain" id="PRO_5046849674" description="Lipoprotein" evidence="1">
    <location>
        <begin position="24"/>
        <end position="134"/>
    </location>
</feature>
<proteinExistence type="predicted"/>
<keyword evidence="1" id="KW-0732">Signal</keyword>
<evidence type="ECO:0008006" key="4">
    <source>
        <dbReference type="Google" id="ProtNLM"/>
    </source>
</evidence>